<feature type="domain" description="Zinc-ribbon" evidence="3">
    <location>
        <begin position="2"/>
        <end position="24"/>
    </location>
</feature>
<accession>A0A6L4X0S1</accession>
<feature type="region of interest" description="Disordered" evidence="1">
    <location>
        <begin position="31"/>
        <end position="84"/>
    </location>
</feature>
<dbReference type="EMBL" id="WBSM01000011">
    <property type="protein sequence ID" value="KAB8287108.1"/>
    <property type="molecule type" value="Genomic_DNA"/>
</dbReference>
<dbReference type="Proteomes" id="UP000482084">
    <property type="component" value="Unassembled WGS sequence"/>
</dbReference>
<keyword evidence="2" id="KW-0812">Transmembrane</keyword>
<dbReference type="OrthoDB" id="3240505at2"/>
<evidence type="ECO:0000313" key="5">
    <source>
        <dbReference type="EMBL" id="NEG71829.1"/>
    </source>
</evidence>
<comment type="caution">
    <text evidence="4">The sequence shown here is derived from an EMBL/GenBank/DDBJ whole genome shotgun (WGS) entry which is preliminary data.</text>
</comment>
<keyword evidence="4" id="KW-0808">Transferase</keyword>
<feature type="compositionally biased region" description="Polar residues" evidence="1">
    <location>
        <begin position="40"/>
        <end position="49"/>
    </location>
</feature>
<name>A0A6L4X0S1_9BIFI</name>
<reference evidence="5 6" key="1">
    <citation type="submission" date="2019-10" db="EMBL/GenBank/DDBJ databases">
        <title>Bifidobacterium from non-human primates.</title>
        <authorList>
            <person name="Modesto M."/>
        </authorList>
    </citation>
    <scope>NUCLEOTIDE SEQUENCE [LARGE SCALE GENOMIC DNA]</scope>
    <source>
        <strain evidence="5 6">TREM</strain>
    </source>
</reference>
<evidence type="ECO:0000313" key="7">
    <source>
        <dbReference type="Proteomes" id="UP000482084"/>
    </source>
</evidence>
<reference evidence="4 7" key="2">
    <citation type="submission" date="2019-10" db="EMBL/GenBank/DDBJ databases">
        <title>Characterization of the phylogenetic diversity of two novel species belonging to the genus Bifidobacterium: Bifidobacterium cebidarum sp. nov. and Bifidobacterium leontopitheci sp. nov.</title>
        <authorList>
            <person name="Lugli G.A."/>
            <person name="Duranti S."/>
            <person name="Milani C."/>
            <person name="Turroni F."/>
            <person name="Ventura M."/>
        </authorList>
    </citation>
    <scope>NUCLEOTIDE SEQUENCE [LARGE SCALE GENOMIC DNA]</scope>
    <source>
        <strain evidence="4 7">DSM 100688</strain>
    </source>
</reference>
<dbReference type="AlphaFoldDB" id="A0A6L4X0S1"/>
<proteinExistence type="predicted"/>
<feature type="transmembrane region" description="Helical" evidence="2">
    <location>
        <begin position="89"/>
        <end position="112"/>
    </location>
</feature>
<dbReference type="Proteomes" id="UP000469943">
    <property type="component" value="Unassembled WGS sequence"/>
</dbReference>
<organism evidence="4 7">
    <name type="scientific">Bifidobacterium ramosum</name>
    <dbReference type="NCBI Taxonomy" id="1798158"/>
    <lineage>
        <taxon>Bacteria</taxon>
        <taxon>Bacillati</taxon>
        <taxon>Actinomycetota</taxon>
        <taxon>Actinomycetes</taxon>
        <taxon>Bifidobacteriales</taxon>
        <taxon>Bifidobacteriaceae</taxon>
        <taxon>Bifidobacterium</taxon>
    </lineage>
</organism>
<keyword evidence="4" id="KW-0418">Kinase</keyword>
<keyword evidence="2" id="KW-0472">Membrane</keyword>
<dbReference type="InterPro" id="IPR026870">
    <property type="entry name" value="Zinc_ribbon_dom"/>
</dbReference>
<evidence type="ECO:0000256" key="2">
    <source>
        <dbReference type="SAM" id="Phobius"/>
    </source>
</evidence>
<keyword evidence="2" id="KW-1133">Transmembrane helix</keyword>
<keyword evidence="4" id="KW-0723">Serine/threonine-protein kinase</keyword>
<dbReference type="EMBL" id="WHZX01000004">
    <property type="protein sequence ID" value="NEG71829.1"/>
    <property type="molecule type" value="Genomic_DNA"/>
</dbReference>
<dbReference type="RefSeq" id="WP_152358892.1">
    <property type="nucleotide sequence ID" value="NZ_WBSM01000011.1"/>
</dbReference>
<keyword evidence="7" id="KW-1185">Reference proteome</keyword>
<dbReference type="Pfam" id="PF13240">
    <property type="entry name" value="Zn_Ribbon_1"/>
    <property type="match status" value="1"/>
</dbReference>
<protein>
    <submittedName>
        <fullName evidence="4">Serine/threonine protein kinase</fullName>
    </submittedName>
    <submittedName>
        <fullName evidence="5">Zinc-ribbon domain-containing protein</fullName>
    </submittedName>
</protein>
<gene>
    <name evidence="4" type="ORF">DSM100688_1883</name>
    <name evidence="5" type="ORF">GFD24_06320</name>
</gene>
<feature type="compositionally biased region" description="Polar residues" evidence="1">
    <location>
        <begin position="58"/>
        <end position="76"/>
    </location>
</feature>
<evidence type="ECO:0000313" key="6">
    <source>
        <dbReference type="Proteomes" id="UP000469943"/>
    </source>
</evidence>
<evidence type="ECO:0000313" key="4">
    <source>
        <dbReference type="EMBL" id="KAB8287108.1"/>
    </source>
</evidence>
<dbReference type="GO" id="GO:0004674">
    <property type="term" value="F:protein serine/threonine kinase activity"/>
    <property type="evidence" value="ECO:0007669"/>
    <property type="project" value="UniProtKB-KW"/>
</dbReference>
<sequence>MFCTECGARNADNSRFCTSCGHPLEPFVEPASEAQPVAEMQTTIDTSVTAEPVPVAESESQSEPETTVPEPQQTDEPSAGSVAQRKPPIAMMVTIVAAFIAVAVCVATFITYKMELWGPQTVPTVEASNAGDVAKQLADKGFIVKKQQQYSAIRKGGYIGMEGAKSGERIAKGSEVTVLESLGPGVPKGTVGSTAKQAETALKDMGVKVTEHEVVSENPGKVSVTMPADGQPVTDTDEGIHIGVGIEGDGVPVEIAGIDKDQAESELTGKGYTVTLEPRFSGRQYLGKIVGANPGIGVKTDATDVTLYYGVDASGRYDVLTGAKEHDMGDSKDIARTDRLAGSYCTEDGDCITMSTDESQKSDTTYYVSGEYNKVDSLNLCGVVQNANGCTPTNQADTEAVAQFSSLGNSLISGDTGAFELFKGLGTAYCGDDLAPLGPGYIYCDNGHLAKGDGMRQNSGETYKADDFFVYMPVDADLSAIESSGYFTNTSDYQPDKDRPYIIKRDNSDYKPAVIDSKATGPQYNPYIPNSNSKMVKFKEAPNKKNVYYLVETPIDWSLIDGTVASDGTADGDADGGVHSSGGSSDADSKSAAAWKELAGTYMFSSGAGAWDTTLWLKDDGTFTGYYHDDNLGDIGDDYPKGTRDEAKFSGRFESATKYDDGSYNLTCASDALAVEGAKGDERIENGMRFTTGDAYGMTPCGTFTVYPKGYAASKLSEKVRGQAFGGGYDSKFTSAPAIILVNDSTQEAFYQQRQ</sequence>
<evidence type="ECO:0000256" key="1">
    <source>
        <dbReference type="SAM" id="MobiDB-lite"/>
    </source>
</evidence>
<evidence type="ECO:0000259" key="3">
    <source>
        <dbReference type="Pfam" id="PF13240"/>
    </source>
</evidence>